<dbReference type="EMBL" id="JAVLVU010000001">
    <property type="protein sequence ID" value="MDT3403310.1"/>
    <property type="molecule type" value="Genomic_DNA"/>
</dbReference>
<proteinExistence type="predicted"/>
<sequence length="206" mass="22506">MQATQLSYFLQEEIFLLKADKPLYQNAQQHAEITEQIQETPTDQPVPVSTAPLATIPAPATATISIAPATPAISTTPTPAITFNYSGGYQKKFLVLVHYPAADFMAADHLAALNGTLTRINYTPDDIAIVNMAKAEIKEWAAISKFFVPQKVLLLGTKAMPAAIPALNINTIQNVGTTAALYTFGFDEMMGNKDNTRIFWNLIKTF</sequence>
<evidence type="ECO:0000313" key="1">
    <source>
        <dbReference type="EMBL" id="MDT3403310.1"/>
    </source>
</evidence>
<name>A0ABU3GXB0_9SPHI</name>
<reference evidence="2" key="1">
    <citation type="submission" date="2023-07" db="EMBL/GenBank/DDBJ databases">
        <title>Functional and genomic diversity of the sorghum phyllosphere microbiome.</title>
        <authorList>
            <person name="Shade A."/>
        </authorList>
    </citation>
    <scope>NUCLEOTIDE SEQUENCE [LARGE SCALE GENOMIC DNA]</scope>
    <source>
        <strain evidence="2">SORGH_AS_0422</strain>
    </source>
</reference>
<dbReference type="RefSeq" id="WP_311950191.1">
    <property type="nucleotide sequence ID" value="NZ_JAVLVU010000001.1"/>
</dbReference>
<accession>A0ABU3GXB0</accession>
<dbReference type="Proteomes" id="UP001258315">
    <property type="component" value="Unassembled WGS sequence"/>
</dbReference>
<gene>
    <name evidence="1" type="ORF">QE417_002382</name>
</gene>
<comment type="caution">
    <text evidence="1">The sequence shown here is derived from an EMBL/GenBank/DDBJ whole genome shotgun (WGS) entry which is preliminary data.</text>
</comment>
<evidence type="ECO:0000313" key="2">
    <source>
        <dbReference type="Proteomes" id="UP001258315"/>
    </source>
</evidence>
<keyword evidence="2" id="KW-1185">Reference proteome</keyword>
<protein>
    <submittedName>
        <fullName evidence="1">Uncharacterized protein</fullName>
    </submittedName>
</protein>
<organism evidence="1 2">
    <name type="scientific">Mucilaginibacter terrae</name>
    <dbReference type="NCBI Taxonomy" id="1955052"/>
    <lineage>
        <taxon>Bacteria</taxon>
        <taxon>Pseudomonadati</taxon>
        <taxon>Bacteroidota</taxon>
        <taxon>Sphingobacteriia</taxon>
        <taxon>Sphingobacteriales</taxon>
        <taxon>Sphingobacteriaceae</taxon>
        <taxon>Mucilaginibacter</taxon>
    </lineage>
</organism>